<dbReference type="Pfam" id="PF06283">
    <property type="entry name" value="ThuA"/>
    <property type="match status" value="1"/>
</dbReference>
<dbReference type="PANTHER" id="PTHR40469">
    <property type="entry name" value="SECRETED GLYCOSYL HYDROLASE"/>
    <property type="match status" value="1"/>
</dbReference>
<evidence type="ECO:0000256" key="1">
    <source>
        <dbReference type="SAM" id="SignalP"/>
    </source>
</evidence>
<dbReference type="EMBL" id="JAASQJ010000003">
    <property type="protein sequence ID" value="NIJ54403.1"/>
    <property type="molecule type" value="Genomic_DNA"/>
</dbReference>
<name>A0ABX0UPQ2_9BACT</name>
<dbReference type="PANTHER" id="PTHR40469:SF2">
    <property type="entry name" value="GALACTOSE-BINDING DOMAIN-LIKE SUPERFAMILY PROTEIN"/>
    <property type="match status" value="1"/>
</dbReference>
<dbReference type="RefSeq" id="WP_167272526.1">
    <property type="nucleotide sequence ID" value="NZ_JAASQJ010000003.1"/>
</dbReference>
<organism evidence="3 4">
    <name type="scientific">Dyadobacter arcticus</name>
    <dbReference type="NCBI Taxonomy" id="1078754"/>
    <lineage>
        <taxon>Bacteria</taxon>
        <taxon>Pseudomonadati</taxon>
        <taxon>Bacteroidota</taxon>
        <taxon>Cytophagia</taxon>
        <taxon>Cytophagales</taxon>
        <taxon>Spirosomataceae</taxon>
        <taxon>Dyadobacter</taxon>
    </lineage>
</organism>
<feature type="chain" id="PRO_5046167894" evidence="1">
    <location>
        <begin position="22"/>
        <end position="313"/>
    </location>
</feature>
<proteinExistence type="predicted"/>
<dbReference type="Gene3D" id="3.40.50.880">
    <property type="match status" value="1"/>
</dbReference>
<keyword evidence="3" id="KW-0315">Glutamine amidotransferase</keyword>
<dbReference type="InterPro" id="IPR029062">
    <property type="entry name" value="Class_I_gatase-like"/>
</dbReference>
<feature type="domain" description="ThuA-like" evidence="2">
    <location>
        <begin position="26"/>
        <end position="270"/>
    </location>
</feature>
<gene>
    <name evidence="3" type="ORF">FHS68_003585</name>
</gene>
<dbReference type="Proteomes" id="UP001179181">
    <property type="component" value="Unassembled WGS sequence"/>
</dbReference>
<keyword evidence="1" id="KW-0732">Signal</keyword>
<protein>
    <submittedName>
        <fullName evidence="3">Type 1 glutamine amidotransferase</fullName>
    </submittedName>
</protein>
<evidence type="ECO:0000259" key="2">
    <source>
        <dbReference type="Pfam" id="PF06283"/>
    </source>
</evidence>
<comment type="caution">
    <text evidence="3">The sequence shown here is derived from an EMBL/GenBank/DDBJ whole genome shotgun (WGS) entry which is preliminary data.</text>
</comment>
<dbReference type="InterPro" id="IPR029010">
    <property type="entry name" value="ThuA-like"/>
</dbReference>
<evidence type="ECO:0000313" key="4">
    <source>
        <dbReference type="Proteomes" id="UP001179181"/>
    </source>
</evidence>
<reference evidence="3 4" key="1">
    <citation type="submission" date="2020-03" db="EMBL/GenBank/DDBJ databases">
        <title>Genomic Encyclopedia of Type Strains, Phase IV (KMG-IV): sequencing the most valuable type-strain genomes for metagenomic binning, comparative biology and taxonomic classification.</title>
        <authorList>
            <person name="Goeker M."/>
        </authorList>
    </citation>
    <scope>NUCLEOTIDE SEQUENCE [LARGE SCALE GENOMIC DNA]</scope>
    <source>
        <strain evidence="3 4">DSM 102865</strain>
    </source>
</reference>
<dbReference type="SUPFAM" id="SSF52317">
    <property type="entry name" value="Class I glutamine amidotransferase-like"/>
    <property type="match status" value="1"/>
</dbReference>
<sequence>MRKINLTICAFFLFSGFLLQAQSPIKVMILDGETNPYHRWDLGTPILKMLLEESKKFEVTVVSAPGKDGDFSSFMPKFSDYKAIVLNYDVPDERWPDAIKKSFEQYVANGGGLVIIHAANNSFPGWAEYNKMIGIGGWRNRTEKDGAYWYYVDGKLVEDKKPGSAGSHGAKLPFQMKVVNDHPITRGLPPVWAHQNDELYAQLRGPGENMAVLATARSEKDNKGTGYDEPQVMVLNYKKGKVFHHATGHDPVGMSSVDYGVLLTRGTEWVATGKVTQKIPANFPTATTVSYRVDIAAMNPAPAPPKPAAAAVR</sequence>
<feature type="signal peptide" evidence="1">
    <location>
        <begin position="1"/>
        <end position="21"/>
    </location>
</feature>
<keyword evidence="4" id="KW-1185">Reference proteome</keyword>
<evidence type="ECO:0000313" key="3">
    <source>
        <dbReference type="EMBL" id="NIJ54403.1"/>
    </source>
</evidence>
<accession>A0ABX0UPQ2</accession>